<evidence type="ECO:0000256" key="2">
    <source>
        <dbReference type="ARBA" id="ARBA00023172"/>
    </source>
</evidence>
<dbReference type="GO" id="GO:0003677">
    <property type="term" value="F:DNA binding"/>
    <property type="evidence" value="ECO:0007669"/>
    <property type="project" value="UniProtKB-KW"/>
</dbReference>
<dbReference type="InterPro" id="IPR013762">
    <property type="entry name" value="Integrase-like_cat_sf"/>
</dbReference>
<dbReference type="Proteomes" id="UP000095143">
    <property type="component" value="Unassembled WGS sequence"/>
</dbReference>
<evidence type="ECO:0000313" key="5">
    <source>
        <dbReference type="Proteomes" id="UP000095143"/>
    </source>
</evidence>
<dbReference type="PANTHER" id="PTHR34605:SF4">
    <property type="entry name" value="DNA ADENINE METHYLTRANSFERASE"/>
    <property type="match status" value="1"/>
</dbReference>
<dbReference type="Pfam" id="PF00589">
    <property type="entry name" value="Phage_integrase"/>
    <property type="match status" value="1"/>
</dbReference>
<feature type="domain" description="Tyr recombinase" evidence="3">
    <location>
        <begin position="110"/>
        <end position="306"/>
    </location>
</feature>
<dbReference type="InterPro" id="IPR011010">
    <property type="entry name" value="DNA_brk_join_enz"/>
</dbReference>
<dbReference type="Gene3D" id="1.10.150.130">
    <property type="match status" value="1"/>
</dbReference>
<dbReference type="InterPro" id="IPR052925">
    <property type="entry name" value="Phage_Integrase-like_Recomb"/>
</dbReference>
<proteinExistence type="predicted"/>
<gene>
    <name evidence="4" type="ORF">BBI10_18210</name>
</gene>
<accession>A0A1C2DRQ9</accession>
<dbReference type="PROSITE" id="PS51898">
    <property type="entry name" value="TYR_RECOMBINASE"/>
    <property type="match status" value="1"/>
</dbReference>
<dbReference type="EMBL" id="MDEN01000065">
    <property type="protein sequence ID" value="OCX17439.1"/>
    <property type="molecule type" value="Genomic_DNA"/>
</dbReference>
<sequence length="321" mass="35847">MEKADRYLSAGTRANTRRSYRAAIEHFEVVWGGYLPTTGDGIVRYLAEYADKHAISTLKQRLAALAQWHVTQGFPDPTKTPTVRQLLKGIRVVHPAQAKQAAPLLLRHLEQAVAWLENEANAAWARGDHKTLMRHRRSIALVLIGFWRGFRGDELTRLDIGNTQAQAGEGISFYLPYTKGDRQYEGTTFRTPALKTLCPVNAYINWITVAGLTQGPVFRRIDRWGNLSMDAINAHSLVPMLRRIFKDAGLPDDLYSSHSMRRGFATWASGNGWDIKSLMNYVGWKDIKSALRYVDPTTSFGGLALKPALNTALQPAALGNS</sequence>
<dbReference type="InterPro" id="IPR002104">
    <property type="entry name" value="Integrase_catalytic"/>
</dbReference>
<name>A0A1C2DRQ9_9PSED</name>
<keyword evidence="1" id="KW-0238">DNA-binding</keyword>
<comment type="caution">
    <text evidence="4">The sequence shown here is derived from an EMBL/GenBank/DDBJ whole genome shotgun (WGS) entry which is preliminary data.</text>
</comment>
<dbReference type="RefSeq" id="WP_065990780.1">
    <property type="nucleotide sequence ID" value="NZ_MDEN01000065.1"/>
</dbReference>
<protein>
    <submittedName>
        <fullName evidence="4">Recombinase</fullName>
    </submittedName>
</protein>
<dbReference type="SUPFAM" id="SSF56349">
    <property type="entry name" value="DNA breaking-rejoining enzymes"/>
    <property type="match status" value="1"/>
</dbReference>
<dbReference type="AlphaFoldDB" id="A0A1C2DRQ9"/>
<evidence type="ECO:0000256" key="1">
    <source>
        <dbReference type="ARBA" id="ARBA00023125"/>
    </source>
</evidence>
<dbReference type="Gene3D" id="1.10.443.10">
    <property type="entry name" value="Intergrase catalytic core"/>
    <property type="match status" value="1"/>
</dbReference>
<dbReference type="GO" id="GO:0006310">
    <property type="term" value="P:DNA recombination"/>
    <property type="evidence" value="ECO:0007669"/>
    <property type="project" value="UniProtKB-KW"/>
</dbReference>
<dbReference type="GO" id="GO:0015074">
    <property type="term" value="P:DNA integration"/>
    <property type="evidence" value="ECO:0007669"/>
    <property type="project" value="InterPro"/>
</dbReference>
<evidence type="ECO:0000313" key="4">
    <source>
        <dbReference type="EMBL" id="OCX17439.1"/>
    </source>
</evidence>
<dbReference type="SUPFAM" id="SSF47823">
    <property type="entry name" value="lambda integrase-like, N-terminal domain"/>
    <property type="match status" value="1"/>
</dbReference>
<dbReference type="OrthoDB" id="5914130at2"/>
<dbReference type="PANTHER" id="PTHR34605">
    <property type="entry name" value="PHAGE_INTEGRASE DOMAIN-CONTAINING PROTEIN"/>
    <property type="match status" value="1"/>
</dbReference>
<reference evidence="4 5" key="1">
    <citation type="submission" date="2016-08" db="EMBL/GenBank/DDBJ databases">
        <title>Whole genome sequence of Pseudomonas graminis strain UASWS1507, a potential biological control agent for agriculture.</title>
        <authorList>
            <person name="Crovadore J."/>
            <person name="Calmin G."/>
            <person name="Chablais R."/>
            <person name="Cochard B."/>
            <person name="Lefort F."/>
        </authorList>
    </citation>
    <scope>NUCLEOTIDE SEQUENCE [LARGE SCALE GENOMIC DNA]</scope>
    <source>
        <strain evidence="4 5">UASWS1507</strain>
    </source>
</reference>
<organism evidence="4 5">
    <name type="scientific">Pseudomonas graminis</name>
    <dbReference type="NCBI Taxonomy" id="158627"/>
    <lineage>
        <taxon>Bacteria</taxon>
        <taxon>Pseudomonadati</taxon>
        <taxon>Pseudomonadota</taxon>
        <taxon>Gammaproteobacteria</taxon>
        <taxon>Pseudomonadales</taxon>
        <taxon>Pseudomonadaceae</taxon>
        <taxon>Pseudomonas</taxon>
    </lineage>
</organism>
<evidence type="ECO:0000259" key="3">
    <source>
        <dbReference type="PROSITE" id="PS51898"/>
    </source>
</evidence>
<dbReference type="InterPro" id="IPR010998">
    <property type="entry name" value="Integrase_recombinase_N"/>
</dbReference>
<keyword evidence="2" id="KW-0233">DNA recombination</keyword>